<proteinExistence type="predicted"/>
<dbReference type="Proteomes" id="UP000037035">
    <property type="component" value="Unassembled WGS sequence"/>
</dbReference>
<evidence type="ECO:0000313" key="1">
    <source>
        <dbReference type="EMBL" id="KNZ62203.1"/>
    </source>
</evidence>
<dbReference type="SUPFAM" id="SSF53098">
    <property type="entry name" value="Ribonuclease H-like"/>
    <property type="match status" value="1"/>
</dbReference>
<evidence type="ECO:0008006" key="3">
    <source>
        <dbReference type="Google" id="ProtNLM"/>
    </source>
</evidence>
<dbReference type="InterPro" id="IPR012337">
    <property type="entry name" value="RNaseH-like_sf"/>
</dbReference>
<sequence>MPKFHRPARGDQAVGRLLLSIPYTHLAANFNHHHPASITSLLKLIKNGRVSSLLSAAEQGSPYQLPDESRLPMVHAQHEVEMFEALKQQRQLTLSLDGWSNNFGNSIEVFVALKGAKKKYFLDVLDLNRMRHTADNIFSAIKDSLRSKNLGFDQTDAVVTDYLLLWSSFGHPSMEEVVKGNKTLVNYFSAAGFWREHLSSWQKANKVKHALQTLCETRWYSMAKVCLGVQHHEAGFQKCLELFQDPLVDTPALTASVISVIED</sequence>
<evidence type="ECO:0000313" key="2">
    <source>
        <dbReference type="Proteomes" id="UP000037035"/>
    </source>
</evidence>
<reference evidence="1 2" key="1">
    <citation type="submission" date="2015-08" db="EMBL/GenBank/DDBJ databases">
        <title>Next Generation Sequencing and Analysis of the Genome of Puccinia sorghi L Schw, the Causal Agent of Maize Common Rust.</title>
        <authorList>
            <person name="Rochi L."/>
            <person name="Burguener G."/>
            <person name="Darino M."/>
            <person name="Turjanski A."/>
            <person name="Kreff E."/>
            <person name="Dieguez M.J."/>
            <person name="Sacco F."/>
        </authorList>
    </citation>
    <scope>NUCLEOTIDE SEQUENCE [LARGE SCALE GENOMIC DNA]</scope>
    <source>
        <strain evidence="1 2">RO10H11247</strain>
    </source>
</reference>
<dbReference type="EMBL" id="LAVV01003333">
    <property type="protein sequence ID" value="KNZ62203.1"/>
    <property type="molecule type" value="Genomic_DNA"/>
</dbReference>
<dbReference type="AlphaFoldDB" id="A0A0L6VN68"/>
<comment type="caution">
    <text evidence="1">The sequence shown here is derived from an EMBL/GenBank/DDBJ whole genome shotgun (WGS) entry which is preliminary data.</text>
</comment>
<dbReference type="VEuPathDB" id="FungiDB:VP01_12g4"/>
<organism evidence="1 2">
    <name type="scientific">Puccinia sorghi</name>
    <dbReference type="NCBI Taxonomy" id="27349"/>
    <lineage>
        <taxon>Eukaryota</taxon>
        <taxon>Fungi</taxon>
        <taxon>Dikarya</taxon>
        <taxon>Basidiomycota</taxon>
        <taxon>Pucciniomycotina</taxon>
        <taxon>Pucciniomycetes</taxon>
        <taxon>Pucciniales</taxon>
        <taxon>Pucciniaceae</taxon>
        <taxon>Puccinia</taxon>
    </lineage>
</organism>
<dbReference type="OrthoDB" id="2504957at2759"/>
<keyword evidence="2" id="KW-1185">Reference proteome</keyword>
<name>A0A0L6VN68_9BASI</name>
<gene>
    <name evidence="1" type="ORF">VP01_12g4</name>
</gene>
<accession>A0A0L6VN68</accession>
<dbReference type="STRING" id="27349.A0A0L6VN68"/>
<protein>
    <recommendedName>
        <fullName evidence="3">DUF659 domain-containing protein</fullName>
    </recommendedName>
</protein>